<accession>A0ABS2N6P3</accession>
<dbReference type="EMBL" id="JAFBDZ010000001">
    <property type="protein sequence ID" value="MBM7583497.1"/>
    <property type="molecule type" value="Genomic_DNA"/>
</dbReference>
<reference evidence="1 2" key="1">
    <citation type="submission" date="2021-01" db="EMBL/GenBank/DDBJ databases">
        <title>Genomic Encyclopedia of Type Strains, Phase IV (KMG-IV): sequencing the most valuable type-strain genomes for metagenomic binning, comparative biology and taxonomic classification.</title>
        <authorList>
            <person name="Goeker M."/>
        </authorList>
    </citation>
    <scope>NUCLEOTIDE SEQUENCE [LARGE SCALE GENOMIC DNA]</scope>
    <source>
        <strain evidence="1 2">DSM 24834</strain>
    </source>
</reference>
<protein>
    <submittedName>
        <fullName evidence="1">DNA repair photolyase</fullName>
    </submittedName>
</protein>
<sequence>MRVSLTIETDRKDIRKLFTPVAPPIQASLKTLEILKEAGVPTQATVAPLLPSSEDFPNILASLVNRLCIDHYFMEDGRNIWGWFRRVV</sequence>
<comment type="caution">
    <text evidence="1">The sequence shown here is derived from an EMBL/GenBank/DDBJ whole genome shotgun (WGS) entry which is preliminary data.</text>
</comment>
<name>A0ABS2N6P3_9BACI</name>
<dbReference type="Proteomes" id="UP001646157">
    <property type="component" value="Unassembled WGS sequence"/>
</dbReference>
<dbReference type="Gene3D" id="3.80.30.30">
    <property type="match status" value="1"/>
</dbReference>
<organism evidence="1 2">
    <name type="scientific">Rossellomorea pakistanensis</name>
    <dbReference type="NCBI Taxonomy" id="992288"/>
    <lineage>
        <taxon>Bacteria</taxon>
        <taxon>Bacillati</taxon>
        <taxon>Bacillota</taxon>
        <taxon>Bacilli</taxon>
        <taxon>Bacillales</taxon>
        <taxon>Bacillaceae</taxon>
        <taxon>Rossellomorea</taxon>
    </lineage>
</organism>
<evidence type="ECO:0000313" key="2">
    <source>
        <dbReference type="Proteomes" id="UP001646157"/>
    </source>
</evidence>
<keyword evidence="2" id="KW-1185">Reference proteome</keyword>
<gene>
    <name evidence="1" type="ORF">JOC86_000034</name>
</gene>
<evidence type="ECO:0000313" key="1">
    <source>
        <dbReference type="EMBL" id="MBM7583497.1"/>
    </source>
</evidence>
<proteinExistence type="predicted"/>